<gene>
    <name evidence="1" type="ORF">DSO57_1026130</name>
</gene>
<comment type="caution">
    <text evidence="1">The sequence shown here is derived from an EMBL/GenBank/DDBJ whole genome shotgun (WGS) entry which is preliminary data.</text>
</comment>
<evidence type="ECO:0000313" key="1">
    <source>
        <dbReference type="EMBL" id="KAJ9080337.1"/>
    </source>
</evidence>
<organism evidence="1 2">
    <name type="scientific">Entomophthora muscae</name>
    <dbReference type="NCBI Taxonomy" id="34485"/>
    <lineage>
        <taxon>Eukaryota</taxon>
        <taxon>Fungi</taxon>
        <taxon>Fungi incertae sedis</taxon>
        <taxon>Zoopagomycota</taxon>
        <taxon>Entomophthoromycotina</taxon>
        <taxon>Entomophthoromycetes</taxon>
        <taxon>Entomophthorales</taxon>
        <taxon>Entomophthoraceae</taxon>
        <taxon>Entomophthora</taxon>
    </lineage>
</organism>
<accession>A0ACC2U0M6</accession>
<name>A0ACC2U0M6_9FUNG</name>
<evidence type="ECO:0000313" key="2">
    <source>
        <dbReference type="Proteomes" id="UP001165960"/>
    </source>
</evidence>
<dbReference type="EMBL" id="QTSX02001571">
    <property type="protein sequence ID" value="KAJ9080337.1"/>
    <property type="molecule type" value="Genomic_DNA"/>
</dbReference>
<reference evidence="1" key="1">
    <citation type="submission" date="2022-04" db="EMBL/GenBank/DDBJ databases">
        <title>Genome of the entomopathogenic fungus Entomophthora muscae.</title>
        <authorList>
            <person name="Elya C."/>
            <person name="Lovett B.R."/>
            <person name="Lee E."/>
            <person name="Macias A.M."/>
            <person name="Hajek A.E."/>
            <person name="De Bivort B.L."/>
            <person name="Kasson M.T."/>
            <person name="De Fine Licht H.H."/>
            <person name="Stajich J.E."/>
        </authorList>
    </citation>
    <scope>NUCLEOTIDE SEQUENCE</scope>
    <source>
        <strain evidence="1">Berkeley</strain>
    </source>
</reference>
<protein>
    <submittedName>
        <fullName evidence="1">Uncharacterized protein</fullName>
    </submittedName>
</protein>
<sequence>MCLSTMTSKKTPKSTTPPSQEKRSIHSSLSKRLKDLNAKGFPSTTAVIQEDQHRKYTDMNLHVHWDSITRLQLHISFTMWSILILSLEHPYMIFKWKLEVRNTVHWQLLIPKLMDYPKIQLDHFNFDDMFLLSDQKSRALELLNVIFVAWMNPKSAAGPVPL</sequence>
<dbReference type="Proteomes" id="UP001165960">
    <property type="component" value="Unassembled WGS sequence"/>
</dbReference>
<proteinExistence type="predicted"/>
<keyword evidence="2" id="KW-1185">Reference proteome</keyword>